<dbReference type="EMBL" id="CP020370">
    <property type="protein sequence ID" value="AUB81673.1"/>
    <property type="molecule type" value="Genomic_DNA"/>
</dbReference>
<dbReference type="KEGG" id="tsy:THSYN_12350"/>
<dbReference type="Proteomes" id="UP000232638">
    <property type="component" value="Chromosome"/>
</dbReference>
<sequence length="79" mass="9028">MTEARARWQVPGAPYRKRIQLGYPNLEVVESEPAGRALQQIKERGYVDKYRAAGQPIHLIGIEFSRESRTLVGFEVETL</sequence>
<protein>
    <submittedName>
        <fullName evidence="1">Uncharacterized protein</fullName>
    </submittedName>
</protein>
<proteinExistence type="predicted"/>
<reference evidence="1 2" key="1">
    <citation type="submission" date="2017-03" db="EMBL/GenBank/DDBJ databases">
        <title>Complete genome sequence of Candidatus 'Thiodictyon syntrophicum' sp. nov. strain Cad16T, a photolithoautotroph purple sulfur bacterium isolated from an alpine meromictic lake.</title>
        <authorList>
            <person name="Luedin S.M."/>
            <person name="Pothier J.F."/>
            <person name="Danza F."/>
            <person name="Storelli N."/>
            <person name="Wittwer M."/>
            <person name="Tonolla M."/>
        </authorList>
    </citation>
    <scope>NUCLEOTIDE SEQUENCE [LARGE SCALE GENOMIC DNA]</scope>
    <source>
        <strain evidence="1 2">Cad16T</strain>
    </source>
</reference>
<dbReference type="InterPro" id="IPR012547">
    <property type="entry name" value="PDDEXK_9"/>
</dbReference>
<organism evidence="1 2">
    <name type="scientific">Candidatus Thiodictyon syntrophicum</name>
    <dbReference type="NCBI Taxonomy" id="1166950"/>
    <lineage>
        <taxon>Bacteria</taxon>
        <taxon>Pseudomonadati</taxon>
        <taxon>Pseudomonadota</taxon>
        <taxon>Gammaproteobacteria</taxon>
        <taxon>Chromatiales</taxon>
        <taxon>Chromatiaceae</taxon>
        <taxon>Thiodictyon</taxon>
    </lineage>
</organism>
<name>A0A2K8U7X7_9GAMM</name>
<keyword evidence="2" id="KW-1185">Reference proteome</keyword>
<evidence type="ECO:0000313" key="1">
    <source>
        <dbReference type="EMBL" id="AUB81673.1"/>
    </source>
</evidence>
<dbReference type="AlphaFoldDB" id="A0A2K8U7X7"/>
<dbReference type="Pfam" id="PF08011">
    <property type="entry name" value="PDDEXK_9"/>
    <property type="match status" value="1"/>
</dbReference>
<accession>A0A2K8U7X7</accession>
<evidence type="ECO:0000313" key="2">
    <source>
        <dbReference type="Proteomes" id="UP000232638"/>
    </source>
</evidence>
<gene>
    <name evidence="1" type="ORF">THSYN_12350</name>
</gene>